<dbReference type="Proteomes" id="UP000318331">
    <property type="component" value="Unassembled WGS sequence"/>
</dbReference>
<comment type="caution">
    <text evidence="1">The sequence shown here is derived from an EMBL/GenBank/DDBJ whole genome shotgun (WGS) entry which is preliminary data.</text>
</comment>
<gene>
    <name evidence="1" type="ORF">FB466_0013</name>
</gene>
<dbReference type="AlphaFoldDB" id="A0A543I3P8"/>
<keyword evidence="2" id="KW-1185">Reference proteome</keyword>
<proteinExistence type="predicted"/>
<dbReference type="RefSeq" id="WP_141914839.1">
    <property type="nucleotide sequence ID" value="NZ_BAAAYS010000007.1"/>
</dbReference>
<dbReference type="InterPro" id="IPR025855">
    <property type="entry name" value="Replic_Relax"/>
</dbReference>
<evidence type="ECO:0000313" key="2">
    <source>
        <dbReference type="Proteomes" id="UP000318331"/>
    </source>
</evidence>
<dbReference type="Pfam" id="PF13814">
    <property type="entry name" value="Replic_Relax"/>
    <property type="match status" value="1"/>
</dbReference>
<organism evidence="1 2">
    <name type="scientific">Klugiella xanthotipulae</name>
    <dbReference type="NCBI Taxonomy" id="244735"/>
    <lineage>
        <taxon>Bacteria</taxon>
        <taxon>Bacillati</taxon>
        <taxon>Actinomycetota</taxon>
        <taxon>Actinomycetes</taxon>
        <taxon>Micrococcales</taxon>
        <taxon>Microbacteriaceae</taxon>
        <taxon>Klugiella</taxon>
    </lineage>
</organism>
<dbReference type="OrthoDB" id="4146863at2"/>
<sequence>MTRRYSPEPPSELPTYGAQAHPIHDTLLALIQEHRFATTKQLVRFTRHEYSSTRSATRQTLRHLQQLHRQYVITSLERRVGGWQGGSQVTIWTLTTTGLRHVGLAAPGRRRRPHHHSTTFLEHQLAVTETRAALHEARQGGLEIEVSGEPECWRRYLAAAGTTLTLKPDLAVTVTSNDYVDRYFFEIDRATENPARVIRKCWQYEQYRRSGTEQQHTDGVYPFVVWIVPHAPRKRQLLSAIASEPKLPRELFAVITPSELTALIRDGPPTTN</sequence>
<name>A0A543I3P8_9MICO</name>
<dbReference type="EMBL" id="VFPN01000001">
    <property type="protein sequence ID" value="TQM65223.1"/>
    <property type="molecule type" value="Genomic_DNA"/>
</dbReference>
<accession>A0A543I3P8</accession>
<protein>
    <submittedName>
        <fullName evidence="1">Protein involved in plasmid replication-relaxation</fullName>
    </submittedName>
</protein>
<reference evidence="1 2" key="1">
    <citation type="submission" date="2019-06" db="EMBL/GenBank/DDBJ databases">
        <title>Sequencing the genomes of 1000 actinobacteria strains.</title>
        <authorList>
            <person name="Klenk H.-P."/>
        </authorList>
    </citation>
    <scope>NUCLEOTIDE SEQUENCE [LARGE SCALE GENOMIC DNA]</scope>
    <source>
        <strain evidence="1 2">DSM 18031</strain>
    </source>
</reference>
<evidence type="ECO:0000313" key="1">
    <source>
        <dbReference type="EMBL" id="TQM65223.1"/>
    </source>
</evidence>